<dbReference type="EMBL" id="JAVDQH010000009">
    <property type="protein sequence ID" value="MDR6244666.1"/>
    <property type="molecule type" value="Genomic_DNA"/>
</dbReference>
<evidence type="ECO:0000256" key="5">
    <source>
        <dbReference type="HAMAP-Rule" id="MF_01080"/>
    </source>
</evidence>
<sequence>MNEFDGVLAVHKPAGFTSHDVVAKVRRIVRMKRIGHTGTLDPAVTGVLPLCLGRSTRIVEYLQEMPKEYVAVLRFGIATDTEDLTGEVIEQIDQANISREQVEQVLNTMTGTISQVPPMYSAVKVDGKRLYELAREGKTVERKSREVTIHELEMIGWKPDDHPEITFRVLCSKGTYIRTLCVDIGRALGVPSTMVQLVRTESAGIRLQQCLTFEQIEQLVEQGELEQHLIPADQAMSNLPAFTVDEEVYKHTLQGKHIDSKYIRPYIASESATVAETGSVSVNPTDTQEPATKPIADADILLKLYAPAGEFIGIFRKDEPSDRIVPVKVFLP</sequence>
<dbReference type="Gene3D" id="3.30.2350.10">
    <property type="entry name" value="Pseudouridine synthase"/>
    <property type="match status" value="1"/>
</dbReference>
<dbReference type="InterPro" id="IPR032819">
    <property type="entry name" value="TruB_C"/>
</dbReference>
<evidence type="ECO:0000313" key="8">
    <source>
        <dbReference type="EMBL" id="MDR6244666.1"/>
    </source>
</evidence>
<dbReference type="Pfam" id="PF16198">
    <property type="entry name" value="TruB_C_2"/>
    <property type="match status" value="1"/>
</dbReference>
<evidence type="ECO:0000256" key="4">
    <source>
        <dbReference type="ARBA" id="ARBA00023235"/>
    </source>
</evidence>
<keyword evidence="9" id="KW-1185">Reference proteome</keyword>
<evidence type="ECO:0000259" key="6">
    <source>
        <dbReference type="Pfam" id="PF01509"/>
    </source>
</evidence>
<dbReference type="EC" id="5.4.99.25" evidence="5"/>
<evidence type="ECO:0000256" key="3">
    <source>
        <dbReference type="ARBA" id="ARBA00022694"/>
    </source>
</evidence>
<comment type="caution">
    <text evidence="8">The sequence shown here is derived from an EMBL/GenBank/DDBJ whole genome shotgun (WGS) entry which is preliminary data.</text>
</comment>
<dbReference type="InterPro" id="IPR002501">
    <property type="entry name" value="PsdUridine_synth_N"/>
</dbReference>
<evidence type="ECO:0000256" key="1">
    <source>
        <dbReference type="ARBA" id="ARBA00000385"/>
    </source>
</evidence>
<accession>A0ABU1J0E8</accession>
<evidence type="ECO:0000259" key="7">
    <source>
        <dbReference type="Pfam" id="PF16198"/>
    </source>
</evidence>
<keyword evidence="3 5" id="KW-0819">tRNA processing</keyword>
<evidence type="ECO:0000313" key="9">
    <source>
        <dbReference type="Proteomes" id="UP001185028"/>
    </source>
</evidence>
<evidence type="ECO:0000256" key="2">
    <source>
        <dbReference type="ARBA" id="ARBA00005642"/>
    </source>
</evidence>
<reference evidence="8 9" key="1">
    <citation type="submission" date="2023-07" db="EMBL/GenBank/DDBJ databases">
        <title>Genomic Encyclopedia of Type Strains, Phase IV (KMG-IV): sequencing the most valuable type-strain genomes for metagenomic binning, comparative biology and taxonomic classification.</title>
        <authorList>
            <person name="Goeker M."/>
        </authorList>
    </citation>
    <scope>NUCLEOTIDE SEQUENCE [LARGE SCALE GENOMIC DNA]</scope>
    <source>
        <strain evidence="8 9">DSM 22170</strain>
    </source>
</reference>
<organism evidence="8 9">
    <name type="scientific">Paenibacillus hunanensis</name>
    <dbReference type="NCBI Taxonomy" id="539262"/>
    <lineage>
        <taxon>Bacteria</taxon>
        <taxon>Bacillati</taxon>
        <taxon>Bacillota</taxon>
        <taxon>Bacilli</taxon>
        <taxon>Bacillales</taxon>
        <taxon>Paenibacillaceae</taxon>
        <taxon>Paenibacillus</taxon>
    </lineage>
</organism>
<name>A0ABU1J0E8_9BACL</name>
<protein>
    <recommendedName>
        <fullName evidence="5">tRNA pseudouridine synthase B</fullName>
        <ecNumber evidence="5">5.4.99.25</ecNumber>
    </recommendedName>
    <alternativeName>
        <fullName evidence="5">tRNA pseudouridine(55) synthase</fullName>
        <shortName evidence="5">Psi55 synthase</shortName>
    </alternativeName>
    <alternativeName>
        <fullName evidence="5">tRNA pseudouridylate synthase</fullName>
    </alternativeName>
    <alternativeName>
        <fullName evidence="5">tRNA-uridine isomerase</fullName>
    </alternativeName>
</protein>
<comment type="catalytic activity">
    <reaction evidence="1 5">
        <text>uridine(55) in tRNA = pseudouridine(55) in tRNA</text>
        <dbReference type="Rhea" id="RHEA:42532"/>
        <dbReference type="Rhea" id="RHEA-COMP:10101"/>
        <dbReference type="Rhea" id="RHEA-COMP:10102"/>
        <dbReference type="ChEBI" id="CHEBI:65314"/>
        <dbReference type="ChEBI" id="CHEBI:65315"/>
        <dbReference type="EC" id="5.4.99.25"/>
    </reaction>
</comment>
<gene>
    <name evidence="5" type="primary">truB</name>
    <name evidence="8" type="ORF">JOC58_002563</name>
</gene>
<dbReference type="GO" id="GO:0160148">
    <property type="term" value="F:tRNA pseudouridine(55) synthase activity"/>
    <property type="evidence" value="ECO:0007669"/>
    <property type="project" value="UniProtKB-EC"/>
</dbReference>
<feature type="active site" description="Nucleophile" evidence="5">
    <location>
        <position position="41"/>
    </location>
</feature>
<feature type="domain" description="Pseudouridine synthase II N-terminal" evidence="6">
    <location>
        <begin position="26"/>
        <end position="177"/>
    </location>
</feature>
<dbReference type="HAMAP" id="MF_01080">
    <property type="entry name" value="TruB_bact"/>
    <property type="match status" value="1"/>
</dbReference>
<dbReference type="CDD" id="cd02573">
    <property type="entry name" value="PseudoU_synth_EcTruB"/>
    <property type="match status" value="1"/>
</dbReference>
<dbReference type="PANTHER" id="PTHR13767">
    <property type="entry name" value="TRNA-PSEUDOURIDINE SYNTHASE"/>
    <property type="match status" value="1"/>
</dbReference>
<proteinExistence type="inferred from homology"/>
<dbReference type="RefSeq" id="WP_188776700.1">
    <property type="nucleotide sequence ID" value="NZ_BMMB01000007.1"/>
</dbReference>
<dbReference type="PANTHER" id="PTHR13767:SF2">
    <property type="entry name" value="PSEUDOURIDYLATE SYNTHASE TRUB1"/>
    <property type="match status" value="1"/>
</dbReference>
<dbReference type="Pfam" id="PF01509">
    <property type="entry name" value="TruB_N"/>
    <property type="match status" value="1"/>
</dbReference>
<dbReference type="InterPro" id="IPR014780">
    <property type="entry name" value="tRNA_psdUridine_synth_TruB"/>
</dbReference>
<comment type="similarity">
    <text evidence="2 5">Belongs to the pseudouridine synthase TruB family. Type 1 subfamily.</text>
</comment>
<dbReference type="Proteomes" id="UP001185028">
    <property type="component" value="Unassembled WGS sequence"/>
</dbReference>
<comment type="function">
    <text evidence="5">Responsible for synthesis of pseudouridine from uracil-55 in the psi GC loop of transfer RNAs.</text>
</comment>
<dbReference type="InterPro" id="IPR020103">
    <property type="entry name" value="PsdUridine_synth_cat_dom_sf"/>
</dbReference>
<keyword evidence="4 5" id="KW-0413">Isomerase</keyword>
<feature type="domain" description="tRNA pseudouridylate synthase B C-terminal" evidence="7">
    <location>
        <begin position="178"/>
        <end position="236"/>
    </location>
</feature>
<dbReference type="SUPFAM" id="SSF55120">
    <property type="entry name" value="Pseudouridine synthase"/>
    <property type="match status" value="1"/>
</dbReference>
<dbReference type="NCBIfam" id="TIGR00431">
    <property type="entry name" value="TruB"/>
    <property type="match status" value="1"/>
</dbReference>